<accession>A0A5R9KIP0</accession>
<feature type="chain" id="PRO_5024418703" evidence="1">
    <location>
        <begin position="28"/>
        <end position="1131"/>
    </location>
</feature>
<protein>
    <submittedName>
        <fullName evidence="3">T9SS type A sorting domain-containing protein</fullName>
    </submittedName>
</protein>
<sequence length="1131" mass="124949">MKNILLRQHFIKLLLSFIVFTQGSVLAQPAIQWDKTFGTTANDQLAKVLQTSDGGYLLAGTSDSLSDGNKSEPGKGKVDFWIVKVSASGTKEWDKTFGGSGWDRLADVQQTADGGYILGGSSNSNAGGDKSENNTKYFDYWIIKLDKKGTKQWDKTFGLTGSEFLKTVRQTPDGGYILAGTAYSRLEEDFGEEKQYFADWTSWLVKLDASGTKQWDKIDEKRTNSELINLVLTSDGGYVVGLANGTGDQIHWYYTVLELTATGDVKWGNAYGEWDAYNRLQVVQQTKDGGYMIAGWSNSDDEGITKLYIVKIDKTGYRQWAKAIGNIQSFADNVTSVSQSPDGGYLISGHSAGNKGLDKTENSRGGQDFWIIKLQADGNILWDKTIGGSDHDYLKSSIQTEDGGYLLGGYSRSPVSGEKTKDSKDGQNEYDFWVVKLAPEIPVQPGAITRFIAKNETGKAILEWTSDVGSTVFDQFEVQQSVDRKTWKKVATVNAKQASDDYTYVHANPVIGIEVQYRLKITDLDKNVTYSRIRSLSIAQNAPKVVWDKVMQDNNFQSMLHTSDGGYILAGSQGDTLEDSRGGTDYWIVKLSADGTKQWDKTFGGTDDDVVRTMIQTADGGYLLGGYSYSQAGGDKTEKSRSVKQSDGSLPSDYWVIKITADGTKQWDKTIGGENVDALRSLQQTPDGGYILEGYSNSKAGGDKSSVPGFDYTTFHNWEVKLNAQGKKISDKIFNDYPYVRTTDGGYIQYYGNYNIASIENTFVKYSQNGSMEWTKTISFPILYTKLVAMQQTADQGYMLAWESLSDTTDVKSENSKGGFDYWIVKLAADGSKEWDKTIGGNRSDRLTTAKQTPDGGYILVGESISEQQWDKTEDIRGGADVWLVKLKKDGTKEWDKTVGGSSIDNVNFIEPTADGGYAFGGITYSPPGYDRISPLVGYAGFWLVKLGFETPPLPVTLTSFSAEKEKNTALLTWTTGTETRSDHFELQHSINGKSWNTLAQINAKGESQNSVDYNYIHANPVLGAENLYRLKMVDTDGSYTFSRINTLTFDADAAFTIFPNPVSETLTIQLSDPENVKNIQLLNSSSVPIHHSGSNPAFKLDVRNMHSGLYFVKITRTDGTLLIQKVVIAR</sequence>
<dbReference type="PANTHER" id="PTHR42754:SF1">
    <property type="entry name" value="LIPOPROTEIN"/>
    <property type="match status" value="1"/>
</dbReference>
<gene>
    <name evidence="3" type="ORF">FEM55_02700</name>
</gene>
<dbReference type="Proteomes" id="UP000309788">
    <property type="component" value="Unassembled WGS sequence"/>
</dbReference>
<feature type="domain" description="Secretion system C-terminal sorting" evidence="2">
    <location>
        <begin position="1058"/>
        <end position="1129"/>
    </location>
</feature>
<keyword evidence="4" id="KW-1185">Reference proteome</keyword>
<feature type="signal peptide" evidence="1">
    <location>
        <begin position="1"/>
        <end position="27"/>
    </location>
</feature>
<evidence type="ECO:0000313" key="4">
    <source>
        <dbReference type="Proteomes" id="UP000309788"/>
    </source>
</evidence>
<proteinExistence type="predicted"/>
<dbReference type="OrthoDB" id="937114at2"/>
<dbReference type="EMBL" id="VCEI01000011">
    <property type="protein sequence ID" value="TLU96075.1"/>
    <property type="molecule type" value="Genomic_DNA"/>
</dbReference>
<evidence type="ECO:0000256" key="1">
    <source>
        <dbReference type="SAM" id="SignalP"/>
    </source>
</evidence>
<evidence type="ECO:0000259" key="2">
    <source>
        <dbReference type="Pfam" id="PF18962"/>
    </source>
</evidence>
<name>A0A5R9KIP0_9BACT</name>
<evidence type="ECO:0000313" key="3">
    <source>
        <dbReference type="EMBL" id="TLU96075.1"/>
    </source>
</evidence>
<keyword evidence="1" id="KW-0732">Signal</keyword>
<dbReference type="InterPro" id="IPR026444">
    <property type="entry name" value="Secre_tail"/>
</dbReference>
<dbReference type="SUPFAM" id="SSF50974">
    <property type="entry name" value="Nitrous oxide reductase, N-terminal domain"/>
    <property type="match status" value="1"/>
</dbReference>
<dbReference type="RefSeq" id="WP_138279770.1">
    <property type="nucleotide sequence ID" value="NZ_BMGE01000001.1"/>
</dbReference>
<organism evidence="3 4">
    <name type="scientific">Dyadobacter sediminis</name>
    <dbReference type="NCBI Taxonomy" id="1493691"/>
    <lineage>
        <taxon>Bacteria</taxon>
        <taxon>Pseudomonadati</taxon>
        <taxon>Bacteroidota</taxon>
        <taxon>Cytophagia</taxon>
        <taxon>Cytophagales</taxon>
        <taxon>Spirosomataceae</taxon>
        <taxon>Dyadobacter</taxon>
    </lineage>
</organism>
<dbReference type="PANTHER" id="PTHR42754">
    <property type="entry name" value="ENDOGLUCANASE"/>
    <property type="match status" value="1"/>
</dbReference>
<dbReference type="InterPro" id="IPR011045">
    <property type="entry name" value="N2O_reductase_N"/>
</dbReference>
<dbReference type="AlphaFoldDB" id="A0A5R9KIP0"/>
<reference evidence="3 4" key="1">
    <citation type="submission" date="2019-05" db="EMBL/GenBank/DDBJ databases">
        <authorList>
            <person name="Qu J.-H."/>
        </authorList>
    </citation>
    <scope>NUCLEOTIDE SEQUENCE [LARGE SCALE GENOMIC DNA]</scope>
    <source>
        <strain evidence="3 4">Z12</strain>
    </source>
</reference>
<dbReference type="Pfam" id="PF18962">
    <property type="entry name" value="Por_Secre_tail"/>
    <property type="match status" value="1"/>
</dbReference>
<dbReference type="NCBIfam" id="TIGR04183">
    <property type="entry name" value="Por_Secre_tail"/>
    <property type="match status" value="1"/>
</dbReference>
<comment type="caution">
    <text evidence="3">The sequence shown here is derived from an EMBL/GenBank/DDBJ whole genome shotgun (WGS) entry which is preliminary data.</text>
</comment>